<dbReference type="CDD" id="cd04317">
    <property type="entry name" value="EcAspRS_like_N"/>
    <property type="match status" value="1"/>
</dbReference>
<keyword evidence="2" id="KW-0436">Ligase</keyword>
<evidence type="ECO:0000256" key="2">
    <source>
        <dbReference type="ARBA" id="ARBA00022598"/>
    </source>
</evidence>
<dbReference type="HAMAP" id="MF_00044">
    <property type="entry name" value="Asp_tRNA_synth_type1"/>
    <property type="match status" value="1"/>
</dbReference>
<dbReference type="InterPro" id="IPR012340">
    <property type="entry name" value="NA-bd_OB-fold"/>
</dbReference>
<keyword evidence="3" id="KW-0547">Nucleotide-binding</keyword>
<reference evidence="8" key="1">
    <citation type="submission" date="2025-08" db="UniProtKB">
        <authorList>
            <consortium name="Ensembl"/>
        </authorList>
    </citation>
    <scope>IDENTIFICATION</scope>
</reference>
<dbReference type="SUPFAM" id="SSF50249">
    <property type="entry name" value="Nucleic acid-binding proteins"/>
    <property type="match status" value="1"/>
</dbReference>
<dbReference type="InterPro" id="IPR002312">
    <property type="entry name" value="Asp/Asn-tRNA-synth_IIb"/>
</dbReference>
<dbReference type="PROSITE" id="PS50862">
    <property type="entry name" value="AA_TRNA_LIGASE_II"/>
    <property type="match status" value="1"/>
</dbReference>
<dbReference type="PANTHER" id="PTHR22594:SF5">
    <property type="entry name" value="ASPARTATE--TRNA LIGASE, MITOCHONDRIAL"/>
    <property type="match status" value="1"/>
</dbReference>
<dbReference type="GeneTree" id="ENSGT01030000234618"/>
<dbReference type="InterPro" id="IPR004524">
    <property type="entry name" value="Asp-tRNA-ligase_1"/>
</dbReference>
<evidence type="ECO:0000313" key="8">
    <source>
        <dbReference type="Ensembl" id="ENSPMAP00000009896.1"/>
    </source>
</evidence>
<keyword evidence="6" id="KW-0030">Aminoacyl-tRNA synthetase</keyword>
<comment type="similarity">
    <text evidence="1">Belongs to the class-II aminoacyl-tRNA synthetase family. Type 1 subfamily.</text>
</comment>
<dbReference type="PRINTS" id="PR01042">
    <property type="entry name" value="TRNASYNTHASP"/>
</dbReference>
<accession>S4RXF5</accession>
<dbReference type="SUPFAM" id="SSF55261">
    <property type="entry name" value="GAD domain-like"/>
    <property type="match status" value="1"/>
</dbReference>
<dbReference type="Gene3D" id="3.30.930.10">
    <property type="entry name" value="Bira Bifunctional Protein, Domain 2"/>
    <property type="match status" value="1"/>
</dbReference>
<dbReference type="Gene3D" id="2.40.50.140">
    <property type="entry name" value="Nucleic acid-binding proteins"/>
    <property type="match status" value="1"/>
</dbReference>
<dbReference type="GO" id="GO:0004815">
    <property type="term" value="F:aspartate-tRNA ligase activity"/>
    <property type="evidence" value="ECO:0007669"/>
    <property type="project" value="TreeGrafter"/>
</dbReference>
<dbReference type="InterPro" id="IPR004115">
    <property type="entry name" value="GAD-like_sf"/>
</dbReference>
<dbReference type="NCBIfam" id="NF001750">
    <property type="entry name" value="PRK00476.1"/>
    <property type="match status" value="1"/>
</dbReference>
<feature type="domain" description="Aminoacyl-transfer RNA synthetases class-II family profile" evidence="7">
    <location>
        <begin position="143"/>
        <end position="571"/>
    </location>
</feature>
<protein>
    <submittedName>
        <fullName evidence="8">Aspartyl-tRNA synthetase 2, mitochondrial</fullName>
    </submittedName>
</protein>
<dbReference type="InterPro" id="IPR029351">
    <property type="entry name" value="GAD_dom"/>
</dbReference>
<dbReference type="Gene3D" id="3.30.1360.30">
    <property type="entry name" value="GAD-like domain"/>
    <property type="match status" value="1"/>
</dbReference>
<dbReference type="Ensembl" id="ENSPMAT00000009939.1">
    <property type="protein sequence ID" value="ENSPMAP00000009896.1"/>
    <property type="gene ID" value="ENSPMAG00000008987.1"/>
</dbReference>
<evidence type="ECO:0000256" key="1">
    <source>
        <dbReference type="ARBA" id="ARBA00006303"/>
    </source>
</evidence>
<dbReference type="PANTHER" id="PTHR22594">
    <property type="entry name" value="ASPARTYL/LYSYL-TRNA SYNTHETASE"/>
    <property type="match status" value="1"/>
</dbReference>
<evidence type="ECO:0000256" key="6">
    <source>
        <dbReference type="ARBA" id="ARBA00023146"/>
    </source>
</evidence>
<dbReference type="Pfam" id="PF02938">
    <property type="entry name" value="GAD"/>
    <property type="match status" value="1"/>
</dbReference>
<dbReference type="HOGENOM" id="CLU_014330_3_1_1"/>
<keyword evidence="5" id="KW-0648">Protein biosynthesis</keyword>
<sequence>NSFLRRTHTCGELGLEHVGQEVTLFGWIQYQRNAQFVVLRDFQGLTQLVVPEGEAFSALRLCLFEVPVESVVSVSGVVLRRPPGQSNPNMATGAVEVEVQGARLLNRSKTLPFEIHDFTKKSEALRMKYRYLDLRSSQMQHNLRTRSDMVMRMRDYLCNIHGFVDVETPTLFKRTPGGAKEFVVPSREPGRFYCLPQSPQQFKQLLMVGGIDRYFQIARCYRDEGSKPDRQPEFTQVDIEMSFVEQQDIQRLVEGLLVHSLPRGLMGTAPPFPALTYQQAITLYGTDKPDTRFDMQLVNISEALRSTQISFLQAALAGKECSARALRVPGGSDFLNRKDLEMFMDTAQSHLPSRVNVIAVNADGTWKSSLAKFVSSSEKEEISRLTRAQPGDVVIVAAGNTHSVCLALGQLRLKCANVLEAKGQVLRNPKDLRFLWVVDFPLFLPPSGSLESAHHPFTAPHPDDADLIYARPQDVRGQHYDLVLNGSEIGGGSIRIHDAALQKHVLHDVLKEDVELLGHLLEALESGAPPHGGIALGLDRLVATVVGSASIRDVIAFPKSFRGHDLMSGAPDVISAEELAQYHIKEYFAFIVVAQRTLKILSCTPDKHLLN</sequence>
<dbReference type="SUPFAM" id="SSF55681">
    <property type="entry name" value="Class II aaRS and biotin synthetases"/>
    <property type="match status" value="1"/>
</dbReference>
<evidence type="ECO:0000256" key="3">
    <source>
        <dbReference type="ARBA" id="ARBA00022741"/>
    </source>
</evidence>
<evidence type="ECO:0000259" key="7">
    <source>
        <dbReference type="PROSITE" id="PS50862"/>
    </source>
</evidence>
<dbReference type="AlphaFoldDB" id="S4RXF5"/>
<dbReference type="InterPro" id="IPR047089">
    <property type="entry name" value="Asp-tRNA-ligase_1_N"/>
</dbReference>
<evidence type="ECO:0000256" key="4">
    <source>
        <dbReference type="ARBA" id="ARBA00022840"/>
    </source>
</evidence>
<dbReference type="STRING" id="7757.ENSPMAP00000009896"/>
<dbReference type="InterPro" id="IPR004364">
    <property type="entry name" value="Aa-tRNA-synt_II"/>
</dbReference>
<evidence type="ECO:0000256" key="5">
    <source>
        <dbReference type="ARBA" id="ARBA00022917"/>
    </source>
</evidence>
<dbReference type="GO" id="GO:0005524">
    <property type="term" value="F:ATP binding"/>
    <property type="evidence" value="ECO:0007669"/>
    <property type="project" value="UniProtKB-KW"/>
</dbReference>
<dbReference type="GO" id="GO:0006422">
    <property type="term" value="P:aspartyl-tRNA aminoacylation"/>
    <property type="evidence" value="ECO:0007669"/>
    <property type="project" value="TreeGrafter"/>
</dbReference>
<proteinExistence type="inferred from homology"/>
<dbReference type="InterPro" id="IPR045864">
    <property type="entry name" value="aa-tRNA-synth_II/BPL/LPL"/>
</dbReference>
<name>S4RXF5_PETMA</name>
<dbReference type="OMA" id="LCGWVDR"/>
<dbReference type="Pfam" id="PF00152">
    <property type="entry name" value="tRNA-synt_2"/>
    <property type="match status" value="1"/>
</dbReference>
<reference evidence="8" key="2">
    <citation type="submission" date="2025-09" db="UniProtKB">
        <authorList>
            <consortium name="Ensembl"/>
        </authorList>
    </citation>
    <scope>IDENTIFICATION</scope>
</reference>
<dbReference type="NCBIfam" id="TIGR00459">
    <property type="entry name" value="aspS_bact"/>
    <property type="match status" value="1"/>
</dbReference>
<dbReference type="InterPro" id="IPR006195">
    <property type="entry name" value="aa-tRNA-synth_II"/>
</dbReference>
<organism evidence="8">
    <name type="scientific">Petromyzon marinus</name>
    <name type="common">Sea lamprey</name>
    <dbReference type="NCBI Taxonomy" id="7757"/>
    <lineage>
        <taxon>Eukaryota</taxon>
        <taxon>Metazoa</taxon>
        <taxon>Chordata</taxon>
        <taxon>Craniata</taxon>
        <taxon>Vertebrata</taxon>
        <taxon>Cyclostomata</taxon>
        <taxon>Hyperoartia</taxon>
        <taxon>Petromyzontiformes</taxon>
        <taxon>Petromyzontidae</taxon>
        <taxon>Petromyzon</taxon>
    </lineage>
</organism>
<keyword evidence="4" id="KW-0067">ATP-binding</keyword>
<dbReference type="GO" id="GO:0005739">
    <property type="term" value="C:mitochondrion"/>
    <property type="evidence" value="ECO:0007669"/>
    <property type="project" value="TreeGrafter"/>
</dbReference>